<reference evidence="2" key="1">
    <citation type="journal article" date="2023" name="Science">
        <title>Genome structures resolve the early diversification of teleost fishes.</title>
        <authorList>
            <person name="Parey E."/>
            <person name="Louis A."/>
            <person name="Montfort J."/>
            <person name="Bouchez O."/>
            <person name="Roques C."/>
            <person name="Iampietro C."/>
            <person name="Lluch J."/>
            <person name="Castinel A."/>
            <person name="Donnadieu C."/>
            <person name="Desvignes T."/>
            <person name="Floi Bucao C."/>
            <person name="Jouanno E."/>
            <person name="Wen M."/>
            <person name="Mejri S."/>
            <person name="Dirks R."/>
            <person name="Jansen H."/>
            <person name="Henkel C."/>
            <person name="Chen W.J."/>
            <person name="Zahm M."/>
            <person name="Cabau C."/>
            <person name="Klopp C."/>
            <person name="Thompson A.W."/>
            <person name="Robinson-Rechavi M."/>
            <person name="Braasch I."/>
            <person name="Lecointre G."/>
            <person name="Bobe J."/>
            <person name="Postlethwait J.H."/>
            <person name="Berthelot C."/>
            <person name="Roest Crollius H."/>
            <person name="Guiguen Y."/>
        </authorList>
    </citation>
    <scope>NUCLEOTIDE SEQUENCE</scope>
    <source>
        <strain evidence="2">WJC10195</strain>
    </source>
</reference>
<accession>A0A9Q1FYL7</accession>
<dbReference type="AlphaFoldDB" id="A0A9Q1FYL7"/>
<evidence type="ECO:0000313" key="3">
    <source>
        <dbReference type="Proteomes" id="UP001152622"/>
    </source>
</evidence>
<sequence length="246" mass="26721">MSCNAASPHNVLWLGGLITGTASTGVWRGVGCMVTSPKNDVPSAAGARPVRALAGEYLQLPSFYPSPLLTSLSDTFALADVHSMHFCLTRICAISIPTLLKNAPGMRRRLPSKSEPCRTGVFFRHGGTLARPYRQSALVRKPEMNPNYSQTQNAAIITQAKEECWQTRSVLGVYGSGATEKRRGLRSTGVNWQGIPADGPCTRARVWLCPIERETKRLIITVQPAEQPGLLSSGEIHLTPGLERNN</sequence>
<proteinExistence type="predicted"/>
<dbReference type="Proteomes" id="UP001152622">
    <property type="component" value="Chromosome 3"/>
</dbReference>
<comment type="caution">
    <text evidence="2">The sequence shown here is derived from an EMBL/GenBank/DDBJ whole genome shotgun (WGS) entry which is preliminary data.</text>
</comment>
<evidence type="ECO:0000313" key="2">
    <source>
        <dbReference type="EMBL" id="KAJ8369802.1"/>
    </source>
</evidence>
<dbReference type="EMBL" id="JAINUF010000003">
    <property type="protein sequence ID" value="KAJ8369802.1"/>
    <property type="molecule type" value="Genomic_DNA"/>
</dbReference>
<feature type="chain" id="PRO_5040406569" evidence="1">
    <location>
        <begin position="24"/>
        <end position="246"/>
    </location>
</feature>
<name>A0A9Q1FYL7_SYNKA</name>
<gene>
    <name evidence="2" type="ORF">SKAU_G00098300</name>
</gene>
<feature type="signal peptide" evidence="1">
    <location>
        <begin position="1"/>
        <end position="23"/>
    </location>
</feature>
<evidence type="ECO:0000256" key="1">
    <source>
        <dbReference type="SAM" id="SignalP"/>
    </source>
</evidence>
<organism evidence="2 3">
    <name type="scientific">Synaphobranchus kaupii</name>
    <name type="common">Kaup's arrowtooth eel</name>
    <dbReference type="NCBI Taxonomy" id="118154"/>
    <lineage>
        <taxon>Eukaryota</taxon>
        <taxon>Metazoa</taxon>
        <taxon>Chordata</taxon>
        <taxon>Craniata</taxon>
        <taxon>Vertebrata</taxon>
        <taxon>Euteleostomi</taxon>
        <taxon>Actinopterygii</taxon>
        <taxon>Neopterygii</taxon>
        <taxon>Teleostei</taxon>
        <taxon>Anguilliformes</taxon>
        <taxon>Synaphobranchidae</taxon>
        <taxon>Synaphobranchus</taxon>
    </lineage>
</organism>
<keyword evidence="3" id="KW-1185">Reference proteome</keyword>
<protein>
    <submittedName>
        <fullName evidence="2">Uncharacterized protein</fullName>
    </submittedName>
</protein>
<keyword evidence="1" id="KW-0732">Signal</keyword>